<dbReference type="Proteomes" id="UP000229757">
    <property type="component" value="Chromosome"/>
</dbReference>
<dbReference type="InterPro" id="IPR013611">
    <property type="entry name" value="Transp-assoc_OB_typ2"/>
</dbReference>
<keyword evidence="2" id="KW-0547">Nucleotide-binding</keyword>
<dbReference type="InterPro" id="IPR017871">
    <property type="entry name" value="ABC_transporter-like_CS"/>
</dbReference>
<evidence type="ECO:0000256" key="3">
    <source>
        <dbReference type="ARBA" id="ARBA00022840"/>
    </source>
</evidence>
<keyword evidence="3 5" id="KW-0067">ATP-binding</keyword>
<dbReference type="Pfam" id="PF08402">
    <property type="entry name" value="TOBE_2"/>
    <property type="match status" value="1"/>
</dbReference>
<dbReference type="OrthoDB" id="9802264at2"/>
<dbReference type="PANTHER" id="PTHR42781:SF4">
    <property type="entry name" value="SPERMIDINE_PUTRESCINE IMPORT ATP-BINDING PROTEIN POTA"/>
    <property type="match status" value="1"/>
</dbReference>
<dbReference type="SMART" id="SM00382">
    <property type="entry name" value="AAA"/>
    <property type="match status" value="1"/>
</dbReference>
<dbReference type="GO" id="GO:0016887">
    <property type="term" value="F:ATP hydrolysis activity"/>
    <property type="evidence" value="ECO:0007669"/>
    <property type="project" value="InterPro"/>
</dbReference>
<evidence type="ECO:0000256" key="1">
    <source>
        <dbReference type="ARBA" id="ARBA00022448"/>
    </source>
</evidence>
<feature type="domain" description="ABC transporter" evidence="4">
    <location>
        <begin position="5"/>
        <end position="235"/>
    </location>
</feature>
<evidence type="ECO:0000256" key="2">
    <source>
        <dbReference type="ARBA" id="ARBA00022741"/>
    </source>
</evidence>
<dbReference type="KEGG" id="rfo:REIFOR_00658"/>
<keyword evidence="1" id="KW-0813">Transport</keyword>
<dbReference type="Gene3D" id="3.40.50.300">
    <property type="entry name" value="P-loop containing nucleotide triphosphate hydrolases"/>
    <property type="match status" value="1"/>
</dbReference>
<dbReference type="InterPro" id="IPR003439">
    <property type="entry name" value="ABC_transporter-like_ATP-bd"/>
</dbReference>
<dbReference type="GO" id="GO:0005524">
    <property type="term" value="F:ATP binding"/>
    <property type="evidence" value="ECO:0007669"/>
    <property type="project" value="UniProtKB-KW"/>
</dbReference>
<keyword evidence="6" id="KW-1185">Reference proteome</keyword>
<dbReference type="GO" id="GO:0022857">
    <property type="term" value="F:transmembrane transporter activity"/>
    <property type="evidence" value="ECO:0007669"/>
    <property type="project" value="InterPro"/>
</dbReference>
<dbReference type="EMBL" id="CP011797">
    <property type="protein sequence ID" value="ATX75826.1"/>
    <property type="molecule type" value="Genomic_DNA"/>
</dbReference>
<dbReference type="PROSITE" id="PS00211">
    <property type="entry name" value="ABC_TRANSPORTER_1"/>
    <property type="match status" value="1"/>
</dbReference>
<dbReference type="InterPro" id="IPR003593">
    <property type="entry name" value="AAA+_ATPase"/>
</dbReference>
<dbReference type="InterPro" id="IPR008995">
    <property type="entry name" value="Mo/tungstate-bd_C_term_dom"/>
</dbReference>
<sequence>MSNKVEFKNVGKSFNGQPAVSNVNFLINDGQLVTLLGPSGCGKTTTLRMVAGLELPSEGSIFIGDDDVTRVSAAQRSVGMVFQSYALFPHMTVMDNVCYGLLANKVKKELAVILATEALDKVGMKQLVARHPSELSGGQQQRVAIARSLVTQPKVLLFDEPLSNLDAKLRRKVRQDIRDLQRDIGVTSVYVTHDQEEALAISDEIIVMEQGRIKQIGTPKALYNSPNSRFVADFIGDTNIVTCEALKLNDNGTTKLTLEGAEFEHSKRLVAKESYCLSIRPSAIRLFTANVGNSIKATVLSSSYLGGHKEYNLRTDAGQELFVVDHSFDDQLSEGAVVYATINGLGASVVDE</sequence>
<gene>
    <name evidence="5" type="ORF">REIFOR_00658</name>
</gene>
<dbReference type="SUPFAM" id="SSF52540">
    <property type="entry name" value="P-loop containing nucleoside triphosphate hydrolases"/>
    <property type="match status" value="1"/>
</dbReference>
<protein>
    <submittedName>
        <fullName evidence="5">Ferric iron ABC transporter, ATP-binding protein</fullName>
    </submittedName>
</protein>
<dbReference type="GO" id="GO:0043190">
    <property type="term" value="C:ATP-binding cassette (ABC) transporter complex"/>
    <property type="evidence" value="ECO:0007669"/>
    <property type="project" value="InterPro"/>
</dbReference>
<name>A0A2K8KSD7_9GAMM</name>
<dbReference type="InterPro" id="IPR050093">
    <property type="entry name" value="ABC_SmlMolc_Importer"/>
</dbReference>
<dbReference type="Gene3D" id="2.40.50.100">
    <property type="match status" value="1"/>
</dbReference>
<dbReference type="Pfam" id="PF00005">
    <property type="entry name" value="ABC_tran"/>
    <property type="match status" value="1"/>
</dbReference>
<evidence type="ECO:0000313" key="5">
    <source>
        <dbReference type="EMBL" id="ATX75826.1"/>
    </source>
</evidence>
<dbReference type="GO" id="GO:0015697">
    <property type="term" value="P:quaternary ammonium group transport"/>
    <property type="evidence" value="ECO:0007669"/>
    <property type="project" value="UniProtKB-ARBA"/>
</dbReference>
<dbReference type="InterPro" id="IPR027417">
    <property type="entry name" value="P-loop_NTPase"/>
</dbReference>
<accession>A0A2K8KSD7</accession>
<dbReference type="FunFam" id="3.40.50.300:FF:000425">
    <property type="entry name" value="Probable ABC transporter, ATP-binding subunit"/>
    <property type="match status" value="1"/>
</dbReference>
<dbReference type="PANTHER" id="PTHR42781">
    <property type="entry name" value="SPERMIDINE/PUTRESCINE IMPORT ATP-BINDING PROTEIN POTA"/>
    <property type="match status" value="1"/>
</dbReference>
<dbReference type="AlphaFoldDB" id="A0A2K8KSD7"/>
<dbReference type="SUPFAM" id="SSF50331">
    <property type="entry name" value="MOP-like"/>
    <property type="match status" value="1"/>
</dbReference>
<organism evidence="5 6">
    <name type="scientific">Reinekea forsetii</name>
    <dbReference type="NCBI Taxonomy" id="1336806"/>
    <lineage>
        <taxon>Bacteria</taxon>
        <taxon>Pseudomonadati</taxon>
        <taxon>Pseudomonadota</taxon>
        <taxon>Gammaproteobacteria</taxon>
        <taxon>Oceanospirillales</taxon>
        <taxon>Saccharospirillaceae</taxon>
        <taxon>Reinekea</taxon>
    </lineage>
</organism>
<evidence type="ECO:0000259" key="4">
    <source>
        <dbReference type="PROSITE" id="PS50893"/>
    </source>
</evidence>
<dbReference type="RefSeq" id="WP_100256208.1">
    <property type="nucleotide sequence ID" value="NZ_CP011797.1"/>
</dbReference>
<dbReference type="PROSITE" id="PS50893">
    <property type="entry name" value="ABC_TRANSPORTER_2"/>
    <property type="match status" value="1"/>
</dbReference>
<proteinExistence type="predicted"/>
<reference evidence="5 6" key="1">
    <citation type="journal article" date="2017" name="Environ. Microbiol.">
        <title>Genomic and physiological analyses of 'Reinekea forsetii' reveal a versatile opportunistic lifestyle during spring algae blooms.</title>
        <authorList>
            <person name="Avci B."/>
            <person name="Hahnke R.L."/>
            <person name="Chafee M."/>
            <person name="Fischer T."/>
            <person name="Gruber-Vodicka H."/>
            <person name="Tegetmeyer H.E."/>
            <person name="Harder J."/>
            <person name="Fuchs B.M."/>
            <person name="Amann R.I."/>
            <person name="Teeling H."/>
        </authorList>
    </citation>
    <scope>NUCLEOTIDE SEQUENCE [LARGE SCALE GENOMIC DNA]</scope>
    <source>
        <strain evidence="5 6">Hel1_31_D35</strain>
    </source>
</reference>
<evidence type="ECO:0000313" key="6">
    <source>
        <dbReference type="Proteomes" id="UP000229757"/>
    </source>
</evidence>